<dbReference type="GO" id="GO:0004386">
    <property type="term" value="F:helicase activity"/>
    <property type="evidence" value="ECO:0007669"/>
    <property type="project" value="UniProtKB-KW"/>
</dbReference>
<gene>
    <name evidence="5" type="ORF">GCM10022204_45330</name>
</gene>
<dbReference type="SUPFAM" id="SSF52540">
    <property type="entry name" value="P-loop containing nucleoside triphosphate hydrolases"/>
    <property type="match status" value="1"/>
</dbReference>
<accession>A0ABP7ELL1</accession>
<name>A0ABP7ELL1_9ACTN</name>
<dbReference type="SMART" id="SM00487">
    <property type="entry name" value="DEXDc"/>
    <property type="match status" value="1"/>
</dbReference>
<dbReference type="SMART" id="SM00490">
    <property type="entry name" value="HELICc"/>
    <property type="match status" value="1"/>
</dbReference>
<evidence type="ECO:0000256" key="2">
    <source>
        <dbReference type="ARBA" id="ARBA00022840"/>
    </source>
</evidence>
<keyword evidence="2" id="KW-0067">ATP-binding</keyword>
<keyword evidence="5" id="KW-0347">Helicase</keyword>
<evidence type="ECO:0000259" key="3">
    <source>
        <dbReference type="PROSITE" id="PS51192"/>
    </source>
</evidence>
<dbReference type="InterPro" id="IPR014001">
    <property type="entry name" value="Helicase_ATP-bd"/>
</dbReference>
<dbReference type="Gene3D" id="3.40.50.300">
    <property type="entry name" value="P-loop containing nucleotide triphosphate hydrolases"/>
    <property type="match status" value="2"/>
</dbReference>
<dbReference type="InterPro" id="IPR001650">
    <property type="entry name" value="Helicase_C-like"/>
</dbReference>
<dbReference type="PANTHER" id="PTHR47957:SF3">
    <property type="entry name" value="ATP-DEPENDENT HELICASE HRQ1"/>
    <property type="match status" value="1"/>
</dbReference>
<dbReference type="CDD" id="cd18797">
    <property type="entry name" value="SF2_C_Hrq"/>
    <property type="match status" value="1"/>
</dbReference>
<sequence>MATAPLRTDLLEVRHRRDLPPRPGRVAPWPVWLPVGAPARTAVERAGITELWTHQVAAADALTARRHVVLTTGTASGKSLAYLLPVATAAVAAPAADDPVRWRRRPATSLYLAPTKALAHDQARVCAELAVPGWRVATVDGDTDPADRQWARDHAHHVLTNPDLLHASLLPQHARWASFLRSLRYVVVDESHRYRGVFGAQVAAVLRRLRRLADHYGADPTFAVVSATSSDPVGSAAALTGIPADELVAVHEDGSARGRIRISLVTSELAPEAAAAEVMAERVRDGEQVLTFVSSRRLAEEVAAAGNAVAYRGGYLASDRREIERGLADGTIRGVAATNALELGVDIAGLDTVVMCGYPGSRAAFWQQAGRAGRRAADADVLLIARATPLDAYLLDHPGALFDQPVEATVLDPSSPAVLGPQLAAAAQELPLRDGDDRWFGATTRSLVQRLTDRGLLRRRPDGWFWTSPGRAVDRISLRSTDARSIDIVVESTGRVLGTVGADAADLVVHPGAVYLHQGETYLCDDEGWDPESAEALVRAARPGYLTQPLVDADVSLGPPEAHRPAGAGRLTYGLGRVSSTVTGYLRRDEVTGRVWDSTPLDRPERVLTTSVTVLTVPGAGEPLSRTRLDAGTHALEHLVTGLLPALTANDRYDVGSHSWLSEEGEAVVAVFDRRPGSGFAASAYARGDAWLTAARDRLEQCDCVSGCPACVLSAGCTSSRPLDKATAQRLLAVVAPTVVD</sequence>
<organism evidence="5 6">
    <name type="scientific">Microlunatus aurantiacus</name>
    <dbReference type="NCBI Taxonomy" id="446786"/>
    <lineage>
        <taxon>Bacteria</taxon>
        <taxon>Bacillati</taxon>
        <taxon>Actinomycetota</taxon>
        <taxon>Actinomycetes</taxon>
        <taxon>Propionibacteriales</taxon>
        <taxon>Propionibacteriaceae</taxon>
        <taxon>Microlunatus</taxon>
    </lineage>
</organism>
<dbReference type="InterPro" id="IPR018973">
    <property type="entry name" value="MZB"/>
</dbReference>
<keyword evidence="5" id="KW-0378">Hydrolase</keyword>
<protein>
    <submittedName>
        <fullName evidence="5">DEAD/DEAH box helicase</fullName>
    </submittedName>
</protein>
<comment type="caution">
    <text evidence="5">The sequence shown here is derived from an EMBL/GenBank/DDBJ whole genome shotgun (WGS) entry which is preliminary data.</text>
</comment>
<dbReference type="RefSeq" id="WP_344814746.1">
    <property type="nucleotide sequence ID" value="NZ_BAAAYX010000035.1"/>
</dbReference>
<feature type="domain" description="Helicase ATP-binding" evidence="3">
    <location>
        <begin position="59"/>
        <end position="247"/>
    </location>
</feature>
<dbReference type="PROSITE" id="PS51194">
    <property type="entry name" value="HELICASE_CTER"/>
    <property type="match status" value="1"/>
</dbReference>
<dbReference type="CDD" id="cd17923">
    <property type="entry name" value="DEXHc_Hrq1-like"/>
    <property type="match status" value="1"/>
</dbReference>
<dbReference type="Proteomes" id="UP001500051">
    <property type="component" value="Unassembled WGS sequence"/>
</dbReference>
<dbReference type="EMBL" id="BAAAYX010000035">
    <property type="protein sequence ID" value="GAA3720126.1"/>
    <property type="molecule type" value="Genomic_DNA"/>
</dbReference>
<dbReference type="Pfam" id="PF00270">
    <property type="entry name" value="DEAD"/>
    <property type="match status" value="1"/>
</dbReference>
<evidence type="ECO:0000259" key="4">
    <source>
        <dbReference type="PROSITE" id="PS51194"/>
    </source>
</evidence>
<keyword evidence="1" id="KW-0547">Nucleotide-binding</keyword>
<dbReference type="PROSITE" id="PS51192">
    <property type="entry name" value="HELICASE_ATP_BIND_1"/>
    <property type="match status" value="1"/>
</dbReference>
<evidence type="ECO:0000313" key="5">
    <source>
        <dbReference type="EMBL" id="GAA3720126.1"/>
    </source>
</evidence>
<dbReference type="Pfam" id="PF00271">
    <property type="entry name" value="Helicase_C"/>
    <property type="match status" value="1"/>
</dbReference>
<dbReference type="Pfam" id="PF09369">
    <property type="entry name" value="MZB"/>
    <property type="match status" value="1"/>
</dbReference>
<evidence type="ECO:0000256" key="1">
    <source>
        <dbReference type="ARBA" id="ARBA00022741"/>
    </source>
</evidence>
<reference evidence="6" key="1">
    <citation type="journal article" date="2019" name="Int. J. Syst. Evol. Microbiol.">
        <title>The Global Catalogue of Microorganisms (GCM) 10K type strain sequencing project: providing services to taxonomists for standard genome sequencing and annotation.</title>
        <authorList>
            <consortium name="The Broad Institute Genomics Platform"/>
            <consortium name="The Broad Institute Genome Sequencing Center for Infectious Disease"/>
            <person name="Wu L."/>
            <person name="Ma J."/>
        </authorList>
    </citation>
    <scope>NUCLEOTIDE SEQUENCE [LARGE SCALE GENOMIC DNA]</scope>
    <source>
        <strain evidence="6">JCM 16548</strain>
    </source>
</reference>
<dbReference type="InterPro" id="IPR011545">
    <property type="entry name" value="DEAD/DEAH_box_helicase_dom"/>
</dbReference>
<evidence type="ECO:0000313" key="6">
    <source>
        <dbReference type="Proteomes" id="UP001500051"/>
    </source>
</evidence>
<feature type="domain" description="Helicase C-terminal" evidence="4">
    <location>
        <begin position="275"/>
        <end position="414"/>
    </location>
</feature>
<keyword evidence="6" id="KW-1185">Reference proteome</keyword>
<proteinExistence type="predicted"/>
<dbReference type="Pfam" id="PF22982">
    <property type="entry name" value="WHD_HRQ1"/>
    <property type="match status" value="1"/>
</dbReference>
<dbReference type="InterPro" id="IPR055227">
    <property type="entry name" value="HRQ1_WHD"/>
</dbReference>
<dbReference type="InterPro" id="IPR027417">
    <property type="entry name" value="P-loop_NTPase"/>
</dbReference>
<dbReference type="PANTHER" id="PTHR47957">
    <property type="entry name" value="ATP-DEPENDENT HELICASE HRQ1"/>
    <property type="match status" value="1"/>
</dbReference>